<dbReference type="Proteomes" id="UP000308382">
    <property type="component" value="Unassembled WGS sequence"/>
</dbReference>
<dbReference type="SUPFAM" id="SSF50370">
    <property type="entry name" value="Ricin B-like lectins"/>
    <property type="match status" value="3"/>
</dbReference>
<dbReference type="EMBL" id="VBUK01000012">
    <property type="protein sequence ID" value="TLF42282.1"/>
    <property type="molecule type" value="Genomic_DNA"/>
</dbReference>
<keyword evidence="1" id="KW-0812">Transmembrane</keyword>
<keyword evidence="1" id="KW-0472">Membrane</keyword>
<feature type="domain" description="PKD" evidence="2">
    <location>
        <begin position="1556"/>
        <end position="1643"/>
    </location>
</feature>
<dbReference type="InterPro" id="IPR000601">
    <property type="entry name" value="PKD_dom"/>
</dbReference>
<evidence type="ECO:0000259" key="2">
    <source>
        <dbReference type="PROSITE" id="PS50093"/>
    </source>
</evidence>
<dbReference type="PROSITE" id="PS50268">
    <property type="entry name" value="CADHERIN_2"/>
    <property type="match status" value="1"/>
</dbReference>
<dbReference type="PANTHER" id="PTHR19328:SF13">
    <property type="entry name" value="HIPL1 PROTEIN"/>
    <property type="match status" value="1"/>
</dbReference>
<reference evidence="4 5" key="1">
    <citation type="journal article" date="2017" name="Int. J. Syst. Evol. Microbiol.">
        <title>Maripseudobacter aurantiacus gen. nov., sp. nov., a novel member of the family Flavobacteriaceae isolated from a sedimentation basin.</title>
        <authorList>
            <person name="Chen C."/>
            <person name="Su Y."/>
            <person name="Tao T."/>
            <person name="Fu G."/>
            <person name="Zhang C."/>
            <person name="Sun C."/>
            <person name="Zhang X."/>
            <person name="Wu M."/>
        </authorList>
    </citation>
    <scope>NUCLEOTIDE SEQUENCE [LARGE SCALE GENOMIC DNA]</scope>
    <source>
        <strain evidence="5">CDA4</strain>
    </source>
</reference>
<dbReference type="InterPro" id="IPR022409">
    <property type="entry name" value="PKD/Chitinase_dom"/>
</dbReference>
<dbReference type="InterPro" id="IPR011042">
    <property type="entry name" value="6-blade_b-propeller_TolB-like"/>
</dbReference>
<proteinExistence type="predicted"/>
<gene>
    <name evidence="4" type="ORF">FEK29_16085</name>
</gene>
<dbReference type="InterPro" id="IPR035986">
    <property type="entry name" value="PKD_dom_sf"/>
</dbReference>
<dbReference type="PROSITE" id="PS50231">
    <property type="entry name" value="RICIN_B_LECTIN"/>
    <property type="match status" value="2"/>
</dbReference>
<dbReference type="InterPro" id="IPR035992">
    <property type="entry name" value="Ricin_B-like_lectins"/>
</dbReference>
<feature type="domain" description="PKD" evidence="2">
    <location>
        <begin position="1903"/>
        <end position="1983"/>
    </location>
</feature>
<dbReference type="CDD" id="cd00146">
    <property type="entry name" value="PKD"/>
    <property type="match status" value="6"/>
</dbReference>
<dbReference type="Gene3D" id="2.80.10.50">
    <property type="match status" value="3"/>
</dbReference>
<comment type="caution">
    <text evidence="4">The sequence shown here is derived from an EMBL/GenBank/DDBJ whole genome shotgun (WGS) entry which is preliminary data.</text>
</comment>
<dbReference type="PANTHER" id="PTHR19328">
    <property type="entry name" value="HEDGEHOG-INTERACTING PROTEIN"/>
    <property type="match status" value="1"/>
</dbReference>
<feature type="domain" description="PKD" evidence="2">
    <location>
        <begin position="1470"/>
        <end position="1557"/>
    </location>
</feature>
<dbReference type="SMART" id="SM00089">
    <property type="entry name" value="PKD"/>
    <property type="match status" value="6"/>
</dbReference>
<dbReference type="SUPFAM" id="SSF49299">
    <property type="entry name" value="PKD domain"/>
    <property type="match status" value="6"/>
</dbReference>
<accession>A0A5R8LY38</accession>
<dbReference type="RefSeq" id="WP_138259463.1">
    <property type="nucleotide sequence ID" value="NZ_VBUK01000012.1"/>
</dbReference>
<feature type="domain" description="PKD" evidence="2">
    <location>
        <begin position="1642"/>
        <end position="1729"/>
    </location>
</feature>
<dbReference type="GO" id="GO:0016020">
    <property type="term" value="C:membrane"/>
    <property type="evidence" value="ECO:0007669"/>
    <property type="project" value="InterPro"/>
</dbReference>
<dbReference type="InterPro" id="IPR012938">
    <property type="entry name" value="Glc/Sorbosone_DH"/>
</dbReference>
<dbReference type="SMART" id="SM00458">
    <property type="entry name" value="RICIN"/>
    <property type="match status" value="3"/>
</dbReference>
<dbReference type="SUPFAM" id="SSF50952">
    <property type="entry name" value="Soluble quinoprotein glucose dehydrogenase"/>
    <property type="match status" value="1"/>
</dbReference>
<feature type="domain" description="PKD" evidence="2">
    <location>
        <begin position="1817"/>
        <end position="1897"/>
    </location>
</feature>
<dbReference type="PROSITE" id="PS50093">
    <property type="entry name" value="PKD"/>
    <property type="match status" value="6"/>
</dbReference>
<dbReference type="InterPro" id="IPR011041">
    <property type="entry name" value="Quinoprot_gluc/sorb_DH_b-prop"/>
</dbReference>
<evidence type="ECO:0000313" key="5">
    <source>
        <dbReference type="Proteomes" id="UP000308382"/>
    </source>
</evidence>
<keyword evidence="5" id="KW-1185">Reference proteome</keyword>
<keyword evidence="1" id="KW-1133">Transmembrane helix</keyword>
<name>A0A5R8LY38_9FLAO</name>
<organism evidence="4 5">
    <name type="scientific">Maribacter aurantiacus</name>
    <dbReference type="NCBI Taxonomy" id="1882343"/>
    <lineage>
        <taxon>Bacteria</taxon>
        <taxon>Pseudomonadati</taxon>
        <taxon>Bacteroidota</taxon>
        <taxon>Flavobacteriia</taxon>
        <taxon>Flavobacteriales</taxon>
        <taxon>Flavobacteriaceae</taxon>
        <taxon>Maribacter</taxon>
    </lineage>
</organism>
<evidence type="ECO:0000259" key="3">
    <source>
        <dbReference type="PROSITE" id="PS50268"/>
    </source>
</evidence>
<dbReference type="CDD" id="cd00161">
    <property type="entry name" value="beta-trefoil_Ricin-like"/>
    <property type="match status" value="3"/>
</dbReference>
<dbReference type="GO" id="GO:0007156">
    <property type="term" value="P:homophilic cell adhesion via plasma membrane adhesion molecules"/>
    <property type="evidence" value="ECO:0007669"/>
    <property type="project" value="InterPro"/>
</dbReference>
<dbReference type="Gene3D" id="2.60.40.10">
    <property type="entry name" value="Immunoglobulins"/>
    <property type="match status" value="6"/>
</dbReference>
<dbReference type="Gene3D" id="2.120.10.30">
    <property type="entry name" value="TolB, C-terminal domain"/>
    <property type="match status" value="1"/>
</dbReference>
<dbReference type="OrthoDB" id="7794186at2"/>
<feature type="transmembrane region" description="Helical" evidence="1">
    <location>
        <begin position="16"/>
        <end position="36"/>
    </location>
</feature>
<dbReference type="InterPro" id="IPR000772">
    <property type="entry name" value="Ricin_B_lectin"/>
</dbReference>
<dbReference type="Pfam" id="PF18911">
    <property type="entry name" value="PKD_4"/>
    <property type="match status" value="6"/>
</dbReference>
<dbReference type="InterPro" id="IPR002126">
    <property type="entry name" value="Cadherin-like_dom"/>
</dbReference>
<feature type="domain" description="Cadherin" evidence="3">
    <location>
        <begin position="1874"/>
        <end position="1995"/>
    </location>
</feature>
<dbReference type="InterPro" id="IPR013783">
    <property type="entry name" value="Ig-like_fold"/>
</dbReference>
<protein>
    <submittedName>
        <fullName evidence="4">PKD domain-containing protein</fullName>
    </submittedName>
</protein>
<sequence>MKNNYSNNSKKIKNSLYLSGIIGFAAILTGFGPMFFGPGLTNPEPFDPWTDTAFTPTGTSTDPYEVAFPNLTFDSPITFSPVPNQAKIVVGQLDGKVFWMGSADNTTVKQQIIDLSAEVGDRNEGQVWDGGFLGLAIHPEFGTTPGKNYFFIYYTTASANPTLGGPQGFSCNVETFSGNYLKLERFEVDPVTMGFVTNSRVTMINRRMYNTTHRGGGMEFGDDGFLYLSTGDQAAYVNAQELDENLDGGVLRLDVDMIGGGTSHAPIRTLSSPGAGDADEFSGIEYFIPNDNPFPSPGGATFEEYYSIGHRNPHRMTKDRGTGTFYIGEVGENTHEEINVVGAGNNYGWPKYEANALRDFCGTALNPLSNVHTPPLTQFVRSEASSIIGGYVYRGANMPELVGKYIAADYAQNTIWQIDTGNGQKELLGNFGPTQVISFGQDIQGELYFLRLGNNVPLYRMRSSITQASAPATLSATGAFTNLQNLDVADGFIPYEMIDPFWSDGAYKTRWMAIPNDGSHNTAAEQIQWSENGDWGFPIGSVIIKHFDYPIDDNDPTVTRKIETRFSIKSTDGNFYFLTYKWRPDESDADLVDMTVGDTATIPVTTVGGGTRNVNWLYPSNTQCVTCHSPALGGTLGPRTRFLNKEFDYADKGGTVGNQLVTLSELGILNQPISDFDTPGYLTHKSINDPNASLDEKARSYLDNNCAYCHQPATGNRADFDLRLFNTLSQTGLLTAGINQNIPALGPDQQIVYPGDASKSQLYHRANSLDPGIKMPPLAKGIVDTEGVALLEAWINQLQPLATPPADGTYRLVNYATKATLQLADASTDDGVNVQQEGYEGLDYQHWAFEGSPELGYYYFQAESSGKFLDVAGFGPNIGVNVWQYTGNASDAQKWEVIDAGDDTFNIISKAYGNYLGVEPNGNVVVGTNDQNSDIFRWEFLPTSVPVIRGIAVQTNTVVTSEDETTEDIEVTLKSAPTSDVTLQVSVTGAADEVTVSVTELTFTAINWNTPQTVTVTGVNDTFVDGDQEYSVQISVDVSLSDVDYAGFVETIAGINEDNDGGAGAPPTPGIYRIVNVASGLSAQVLNAGTANSVNIEQGLYQGDEHQQFDLVYRENGLYSLEAVHSGKVMDVELGNSNPGTNVWQYTYDGSTPQLWTIQDGGNGTYQIISELGGHYLTIDANGNILVDVDNGSDNFKWVFDEIGPGITVSEDILLTEEDGDTDTFTIVLKEAPTAPVNIGLQVIEGIGEISLDLDQLIFDANTWNVPQTVTVTSIDDMDQDGAQDFVVEVVVVAPFIDPKYDSGIGDTVSGISYDNDGGENGPPAPGIYRLRNVGNTESAMPANGTVASTTNAVTGAYGNESYQHFELILEETGYFSIKAIDGNFVMDVQNGNPDAGANIWMYTYTGTNNVSQEWDIEGAGNGTFRIKSVINPGNDYYMTAGPTDSNITVNEDDGSDYFKWEFLPTGYPPEAIASSDIIAGNEPLTVQFNGSASTDDKIDIVDYLWNFGNGDTSTEQNPSYTFEDGGTFEVILTVTDGDGYTDDSEIITINVNAGPTAVASADVLEGNAPLEVTFTGDQSTDDVAVISYDWDFGNSGASTVANPVQTFGSPGTYTVTLTVTDDAGLQDTTTLEIVVNENGAPVAVASANITEGTTPLDVTFTGDQSTDDIGIVTYSWDFGDGTFSNLPNPEHTFSTADVYTVTLTVTDDGGLEDTDTITIIVSDPNGAPIAIATSDISEGPAPLEVTFNGEQSADDQGIVLYSWDFGDGSTASEMNPTHIFASEGTYVVILTVADANGQEDTDSITITVNTTANMAPVAVATSNISNGEAPLEVSFTGDQSTDDTGIETYSWDFGDGTSSTEVNPTHTYSNEGIYTAMLLVTDAEGLTDSASINITVNGLGTPVAVIGADLEEGPVPLEVTFTGDQSTDDVGIVSYNWDFGDGNTSAEPNPVHIFTDIGEYVVTLTVTDGDGLQSTDEITIIVNDENETQAEPDFEFVLTPNPTTDFVDVVMSENFDQDQILGVMIHDMSGRLIRQFMVDEVLEGTVLRLPTNTYRNEVYVVTVMFANNEPVSKRLIIN</sequence>
<evidence type="ECO:0000313" key="4">
    <source>
        <dbReference type="EMBL" id="TLF42282.1"/>
    </source>
</evidence>
<evidence type="ECO:0000256" key="1">
    <source>
        <dbReference type="SAM" id="Phobius"/>
    </source>
</evidence>
<dbReference type="Pfam" id="PF07995">
    <property type="entry name" value="GSDH"/>
    <property type="match status" value="2"/>
</dbReference>
<dbReference type="Pfam" id="PF14200">
    <property type="entry name" value="RicinB_lectin_2"/>
    <property type="match status" value="3"/>
</dbReference>
<feature type="domain" description="PKD" evidence="2">
    <location>
        <begin position="1729"/>
        <end position="1816"/>
    </location>
</feature>
<dbReference type="GO" id="GO:0005509">
    <property type="term" value="F:calcium ion binding"/>
    <property type="evidence" value="ECO:0007669"/>
    <property type="project" value="InterPro"/>
</dbReference>